<comment type="subcellular location">
    <subcellularLocation>
        <location evidence="3">Cytoplasm</location>
    </subcellularLocation>
</comment>
<keyword evidence="3" id="KW-0963">Cytoplasm</keyword>
<feature type="binding site" evidence="3 4">
    <location>
        <position position="135"/>
    </location>
    <ligand>
        <name>Zn(2+)</name>
        <dbReference type="ChEBI" id="CHEBI:29105"/>
    </ligand>
</feature>
<dbReference type="EC" id="2.3.1.286" evidence="3"/>
<feature type="binding site" evidence="3">
    <location>
        <begin position="201"/>
        <end position="203"/>
    </location>
    <ligand>
        <name>NAD(+)</name>
        <dbReference type="ChEBI" id="CHEBI:57540"/>
    </ligand>
</feature>
<feature type="binding site" evidence="3">
    <location>
        <position position="58"/>
    </location>
    <ligand>
        <name>substrate</name>
    </ligand>
</feature>
<dbReference type="GO" id="GO:0034979">
    <property type="term" value="F:NAD-dependent protein lysine deacetylase activity"/>
    <property type="evidence" value="ECO:0007669"/>
    <property type="project" value="UniProtKB-EC"/>
</dbReference>
<evidence type="ECO:0000313" key="7">
    <source>
        <dbReference type="Proteomes" id="UP001185659"/>
    </source>
</evidence>
<comment type="caution">
    <text evidence="6">The sequence shown here is derived from an EMBL/GenBank/DDBJ whole genome shotgun (WGS) entry which is preliminary data.</text>
</comment>
<dbReference type="PANTHER" id="PTHR11085">
    <property type="entry name" value="NAD-DEPENDENT PROTEIN DEACYLASE SIRTUIN-5, MITOCHONDRIAL-RELATED"/>
    <property type="match status" value="1"/>
</dbReference>
<evidence type="ECO:0000313" key="6">
    <source>
        <dbReference type="EMBL" id="MDV6227699.1"/>
    </source>
</evidence>
<keyword evidence="7" id="KW-1185">Reference proteome</keyword>
<dbReference type="HAMAP" id="MF_01121">
    <property type="entry name" value="Sirtuin_ClassIII"/>
    <property type="match status" value="1"/>
</dbReference>
<feature type="binding site" evidence="3">
    <location>
        <position position="55"/>
    </location>
    <ligand>
        <name>substrate</name>
    </ligand>
</feature>
<evidence type="ECO:0000259" key="5">
    <source>
        <dbReference type="PROSITE" id="PS50305"/>
    </source>
</evidence>
<dbReference type="InterPro" id="IPR026591">
    <property type="entry name" value="Sirtuin_cat_small_dom_sf"/>
</dbReference>
<comment type="similarity">
    <text evidence="3">Belongs to the sirtuin family. Class III subfamily.</text>
</comment>
<comment type="catalytic activity">
    <reaction evidence="3">
        <text>N(6)-succinyl-L-lysyl-[protein] + NAD(+) + H2O = 2''-O-succinyl-ADP-D-ribose + nicotinamide + L-lysyl-[protein]</text>
        <dbReference type="Rhea" id="RHEA:47668"/>
        <dbReference type="Rhea" id="RHEA-COMP:9752"/>
        <dbReference type="Rhea" id="RHEA-COMP:11877"/>
        <dbReference type="ChEBI" id="CHEBI:15377"/>
        <dbReference type="ChEBI" id="CHEBI:17154"/>
        <dbReference type="ChEBI" id="CHEBI:29969"/>
        <dbReference type="ChEBI" id="CHEBI:57540"/>
        <dbReference type="ChEBI" id="CHEBI:87830"/>
        <dbReference type="ChEBI" id="CHEBI:87832"/>
    </reaction>
</comment>
<name>A0ABU4AN77_9HYPH</name>
<dbReference type="InterPro" id="IPR050134">
    <property type="entry name" value="NAD-dep_sirtuin_deacylases"/>
</dbReference>
<dbReference type="Proteomes" id="UP001185659">
    <property type="component" value="Unassembled WGS sequence"/>
</dbReference>
<dbReference type="EMBL" id="JAWLIP010000007">
    <property type="protein sequence ID" value="MDV6227699.1"/>
    <property type="molecule type" value="Genomic_DNA"/>
</dbReference>
<dbReference type="Gene3D" id="3.40.50.1220">
    <property type="entry name" value="TPP-binding domain"/>
    <property type="match status" value="1"/>
</dbReference>
<evidence type="ECO:0000256" key="3">
    <source>
        <dbReference type="HAMAP-Rule" id="MF_01121"/>
    </source>
</evidence>
<feature type="active site" description="Proton acceptor" evidence="3 4">
    <location>
        <position position="108"/>
    </location>
</feature>
<accession>A0ABU4AN77</accession>
<organism evidence="6 7">
    <name type="scientific">Nitratireductor aquimarinus</name>
    <dbReference type="NCBI Taxonomy" id="889300"/>
    <lineage>
        <taxon>Bacteria</taxon>
        <taxon>Pseudomonadati</taxon>
        <taxon>Pseudomonadota</taxon>
        <taxon>Alphaproteobacteria</taxon>
        <taxon>Hyphomicrobiales</taxon>
        <taxon>Phyllobacteriaceae</taxon>
        <taxon>Nitratireductor</taxon>
    </lineage>
</organism>
<comment type="domain">
    <text evidence="3">2 residues (Tyr-55 and Arg-58) present in a large hydrophobic pocket are probably involved in substrate specificity. They are important for desuccinylation activity, but dispensable for deacetylation activity.</text>
</comment>
<keyword evidence="3 4" id="KW-0862">Zinc</keyword>
<gene>
    <name evidence="3" type="primary">cobB</name>
    <name evidence="6" type="ORF">R2G56_15475</name>
</gene>
<keyword evidence="3 4" id="KW-0479">Metal-binding</keyword>
<evidence type="ECO:0000256" key="2">
    <source>
        <dbReference type="ARBA" id="ARBA00023027"/>
    </source>
</evidence>
<sequence>MMFERIVILTGAGISAESGVDTFRDRNGLWSKIDYRDVATPEGFAANPVLVHDFYNMRRRRIAELEPNDAHRALARLEREFSGEVLLVTQNIDDLHERAGSTNLIHMHGEHLSALCAACGVRVAWQGDMSVETPCPSCGAVGHMRPDVVWFGEMPYQMERIYTALRAADLFMSIGTSGNVYPAAQFVQEAGRSGAHTIELNLEPSDTFDDFDEAIHGPASRVVPSYVDMLLKG</sequence>
<dbReference type="Gene3D" id="3.30.1600.10">
    <property type="entry name" value="SIR2/SIRT2 'Small Domain"/>
    <property type="match status" value="1"/>
</dbReference>
<comment type="catalytic activity">
    <reaction evidence="3">
        <text>N(6)-acetyl-L-lysyl-[protein] + NAD(+) + H2O = 2''-O-acetyl-ADP-D-ribose + nicotinamide + L-lysyl-[protein]</text>
        <dbReference type="Rhea" id="RHEA:43636"/>
        <dbReference type="Rhea" id="RHEA-COMP:9752"/>
        <dbReference type="Rhea" id="RHEA-COMP:10731"/>
        <dbReference type="ChEBI" id="CHEBI:15377"/>
        <dbReference type="ChEBI" id="CHEBI:17154"/>
        <dbReference type="ChEBI" id="CHEBI:29969"/>
        <dbReference type="ChEBI" id="CHEBI:57540"/>
        <dbReference type="ChEBI" id="CHEBI:61930"/>
        <dbReference type="ChEBI" id="CHEBI:83767"/>
        <dbReference type="EC" id="2.3.1.286"/>
    </reaction>
</comment>
<dbReference type="PROSITE" id="PS50305">
    <property type="entry name" value="SIRTUIN"/>
    <property type="match status" value="1"/>
</dbReference>
<proteinExistence type="inferred from homology"/>
<dbReference type="SUPFAM" id="SSF52467">
    <property type="entry name" value="DHS-like NAD/FAD-binding domain"/>
    <property type="match status" value="1"/>
</dbReference>
<feature type="binding site" evidence="3 4">
    <location>
        <position position="119"/>
    </location>
    <ligand>
        <name>Zn(2+)</name>
        <dbReference type="ChEBI" id="CHEBI:29105"/>
    </ligand>
</feature>
<feature type="binding site" evidence="3">
    <location>
        <begin position="11"/>
        <end position="30"/>
    </location>
    <ligand>
        <name>NAD(+)</name>
        <dbReference type="ChEBI" id="CHEBI:57540"/>
    </ligand>
</feature>
<feature type="domain" description="Deacetylase sirtuin-type" evidence="5">
    <location>
        <begin position="1"/>
        <end position="233"/>
    </location>
</feature>
<dbReference type="Pfam" id="PF02146">
    <property type="entry name" value="SIR2"/>
    <property type="match status" value="1"/>
</dbReference>
<evidence type="ECO:0000256" key="4">
    <source>
        <dbReference type="PROSITE-ProRule" id="PRU00236"/>
    </source>
</evidence>
<dbReference type="InterPro" id="IPR029035">
    <property type="entry name" value="DHS-like_NAD/FAD-binding_dom"/>
</dbReference>
<evidence type="ECO:0000256" key="1">
    <source>
        <dbReference type="ARBA" id="ARBA00022679"/>
    </source>
</evidence>
<keyword evidence="2 3" id="KW-0520">NAD</keyword>
<protein>
    <recommendedName>
        <fullName evidence="3">NAD-dependent protein deacylase</fullName>
        <ecNumber evidence="3">2.3.1.286</ecNumber>
    </recommendedName>
    <alternativeName>
        <fullName evidence="3">Regulatory protein SIR2 homolog</fullName>
    </alternativeName>
</protein>
<feature type="binding site" evidence="3 4">
    <location>
        <position position="116"/>
    </location>
    <ligand>
        <name>Zn(2+)</name>
        <dbReference type="ChEBI" id="CHEBI:29105"/>
    </ligand>
</feature>
<dbReference type="CDD" id="cd01412">
    <property type="entry name" value="SIRT5_Af1_CobB"/>
    <property type="match status" value="1"/>
</dbReference>
<feature type="binding site" evidence="3">
    <location>
        <begin position="90"/>
        <end position="93"/>
    </location>
    <ligand>
        <name>NAD(+)</name>
        <dbReference type="ChEBI" id="CHEBI:57540"/>
    </ligand>
</feature>
<dbReference type="InterPro" id="IPR026590">
    <property type="entry name" value="Ssirtuin_cat_dom"/>
</dbReference>
<feature type="binding site" evidence="3">
    <location>
        <begin position="175"/>
        <end position="177"/>
    </location>
    <ligand>
        <name>NAD(+)</name>
        <dbReference type="ChEBI" id="CHEBI:57540"/>
    </ligand>
</feature>
<comment type="cofactor">
    <cofactor evidence="3">
        <name>Zn(2+)</name>
        <dbReference type="ChEBI" id="CHEBI:29105"/>
    </cofactor>
    <text evidence="3">Binds 1 zinc ion per subunit.</text>
</comment>
<feature type="binding site" evidence="3 4">
    <location>
        <position position="138"/>
    </location>
    <ligand>
        <name>Zn(2+)</name>
        <dbReference type="ChEBI" id="CHEBI:29105"/>
    </ligand>
</feature>
<feature type="binding site" evidence="3">
    <location>
        <position position="219"/>
    </location>
    <ligand>
        <name>NAD(+)</name>
        <dbReference type="ChEBI" id="CHEBI:57540"/>
    </ligand>
</feature>
<comment type="function">
    <text evidence="3">NAD-dependent lysine deacetylase and desuccinylase that specifically removes acetyl and succinyl groups on target proteins. Modulates the activities of several proteins which are inactive in their acylated form.</text>
</comment>
<reference evidence="6 7" key="1">
    <citation type="submission" date="2023-10" db="EMBL/GenBank/DDBJ databases">
        <authorList>
            <person name="Venkata Ramana C."/>
            <person name="Sasikala C."/>
            <person name="Dhurka M."/>
        </authorList>
    </citation>
    <scope>NUCLEOTIDE SEQUENCE [LARGE SCALE GENOMIC DNA]</scope>
    <source>
        <strain evidence="6 7">KCTC 32151</strain>
    </source>
</reference>
<dbReference type="InterPro" id="IPR003000">
    <property type="entry name" value="Sirtuin"/>
</dbReference>
<keyword evidence="1 6" id="KW-0808">Transferase</keyword>
<dbReference type="InterPro" id="IPR027546">
    <property type="entry name" value="Sirtuin_class_III"/>
</dbReference>
<dbReference type="PANTHER" id="PTHR11085:SF4">
    <property type="entry name" value="NAD-DEPENDENT PROTEIN DEACYLASE"/>
    <property type="match status" value="1"/>
</dbReference>
<keyword evidence="6" id="KW-0012">Acyltransferase</keyword>